<name>A0A1R3RPX9_ASPC5</name>
<dbReference type="EMBL" id="KV907498">
    <property type="protein sequence ID" value="OOF96541.1"/>
    <property type="molecule type" value="Genomic_DNA"/>
</dbReference>
<reference evidence="2" key="1">
    <citation type="journal article" date="2017" name="Genome Biol.">
        <title>Comparative genomics reveals high biological diversity and specific adaptations in the industrially and medically important fungal genus Aspergillus.</title>
        <authorList>
            <person name="de Vries R.P."/>
            <person name="Riley R."/>
            <person name="Wiebenga A."/>
            <person name="Aguilar-Osorio G."/>
            <person name="Amillis S."/>
            <person name="Uchima C.A."/>
            <person name="Anderluh G."/>
            <person name="Asadollahi M."/>
            <person name="Askin M."/>
            <person name="Barry K."/>
            <person name="Battaglia E."/>
            <person name="Bayram O."/>
            <person name="Benocci T."/>
            <person name="Braus-Stromeyer S.A."/>
            <person name="Caldana C."/>
            <person name="Canovas D."/>
            <person name="Cerqueira G.C."/>
            <person name="Chen F."/>
            <person name="Chen W."/>
            <person name="Choi C."/>
            <person name="Clum A."/>
            <person name="Dos Santos R.A."/>
            <person name="Damasio A.R."/>
            <person name="Diallinas G."/>
            <person name="Emri T."/>
            <person name="Fekete E."/>
            <person name="Flipphi M."/>
            <person name="Freyberg S."/>
            <person name="Gallo A."/>
            <person name="Gournas C."/>
            <person name="Habgood R."/>
            <person name="Hainaut M."/>
            <person name="Harispe M.L."/>
            <person name="Henrissat B."/>
            <person name="Hilden K.S."/>
            <person name="Hope R."/>
            <person name="Hossain A."/>
            <person name="Karabika E."/>
            <person name="Karaffa L."/>
            <person name="Karanyi Z."/>
            <person name="Krasevec N."/>
            <person name="Kuo A."/>
            <person name="Kusch H."/>
            <person name="LaButti K."/>
            <person name="Lagendijk E.L."/>
            <person name="Lapidus A."/>
            <person name="Levasseur A."/>
            <person name="Lindquist E."/>
            <person name="Lipzen A."/>
            <person name="Logrieco A.F."/>
            <person name="MacCabe A."/>
            <person name="Maekelae M.R."/>
            <person name="Malavazi I."/>
            <person name="Melin P."/>
            <person name="Meyer V."/>
            <person name="Mielnichuk N."/>
            <person name="Miskei M."/>
            <person name="Molnar A.P."/>
            <person name="Mule G."/>
            <person name="Ngan C.Y."/>
            <person name="Orejas M."/>
            <person name="Orosz E."/>
            <person name="Ouedraogo J.P."/>
            <person name="Overkamp K.M."/>
            <person name="Park H.-S."/>
            <person name="Perrone G."/>
            <person name="Piumi F."/>
            <person name="Punt P.J."/>
            <person name="Ram A.F."/>
            <person name="Ramon A."/>
            <person name="Rauscher S."/>
            <person name="Record E."/>
            <person name="Riano-Pachon D.M."/>
            <person name="Robert V."/>
            <person name="Roehrig J."/>
            <person name="Ruller R."/>
            <person name="Salamov A."/>
            <person name="Salih N.S."/>
            <person name="Samson R.A."/>
            <person name="Sandor E."/>
            <person name="Sanguinetti M."/>
            <person name="Schuetze T."/>
            <person name="Sepcic K."/>
            <person name="Shelest E."/>
            <person name="Sherlock G."/>
            <person name="Sophianopoulou V."/>
            <person name="Squina F.M."/>
            <person name="Sun H."/>
            <person name="Susca A."/>
            <person name="Todd R.B."/>
            <person name="Tsang A."/>
            <person name="Unkles S.E."/>
            <person name="van de Wiele N."/>
            <person name="van Rossen-Uffink D."/>
            <person name="Oliveira J.V."/>
            <person name="Vesth T.C."/>
            <person name="Visser J."/>
            <person name="Yu J.-H."/>
            <person name="Zhou M."/>
            <person name="Andersen M.R."/>
            <person name="Archer D.B."/>
            <person name="Baker S.E."/>
            <person name="Benoit I."/>
            <person name="Brakhage A.A."/>
            <person name="Braus G.H."/>
            <person name="Fischer R."/>
            <person name="Frisvad J.C."/>
            <person name="Goldman G.H."/>
            <person name="Houbraken J."/>
            <person name="Oakley B."/>
            <person name="Pocsi I."/>
            <person name="Scazzocchio C."/>
            <person name="Seiboth B."/>
            <person name="vanKuyk P.A."/>
            <person name="Wortman J."/>
            <person name="Dyer P.S."/>
            <person name="Grigoriev I.V."/>
        </authorList>
    </citation>
    <scope>NUCLEOTIDE SEQUENCE [LARGE SCALE GENOMIC DNA]</scope>
    <source>
        <strain evidence="2">ITEM 5010</strain>
    </source>
</reference>
<dbReference type="OMA" id="WICNRAL"/>
<protein>
    <submittedName>
        <fullName evidence="1">Uncharacterized protein</fullName>
    </submittedName>
</protein>
<keyword evidence="2" id="KW-1185">Reference proteome</keyword>
<accession>A0A1R3RPX9</accession>
<organism evidence="1 2">
    <name type="scientific">Aspergillus carbonarius (strain ITEM 5010)</name>
    <dbReference type="NCBI Taxonomy" id="602072"/>
    <lineage>
        <taxon>Eukaryota</taxon>
        <taxon>Fungi</taxon>
        <taxon>Dikarya</taxon>
        <taxon>Ascomycota</taxon>
        <taxon>Pezizomycotina</taxon>
        <taxon>Eurotiomycetes</taxon>
        <taxon>Eurotiomycetidae</taxon>
        <taxon>Eurotiales</taxon>
        <taxon>Aspergillaceae</taxon>
        <taxon>Aspergillus</taxon>
        <taxon>Aspergillus subgen. Circumdati</taxon>
    </lineage>
</organism>
<dbReference type="Proteomes" id="UP000188318">
    <property type="component" value="Unassembled WGS sequence"/>
</dbReference>
<dbReference type="VEuPathDB" id="FungiDB:ASPCADRAFT_206712"/>
<sequence>MSERKTIYYTFDSPESWQKHNRTVTEIIQGDAGIDNWICNRALPPACHPPPLTTAAIEKLKTLDGVIVSDD</sequence>
<evidence type="ECO:0000313" key="2">
    <source>
        <dbReference type="Proteomes" id="UP000188318"/>
    </source>
</evidence>
<gene>
    <name evidence="1" type="ORF">ASPCADRAFT_206712</name>
</gene>
<evidence type="ECO:0000313" key="1">
    <source>
        <dbReference type="EMBL" id="OOF96541.1"/>
    </source>
</evidence>
<dbReference type="OrthoDB" id="3434980at2759"/>
<proteinExistence type="predicted"/>
<dbReference type="AlphaFoldDB" id="A0A1R3RPX9"/>